<dbReference type="InterPro" id="IPR036890">
    <property type="entry name" value="HATPase_C_sf"/>
</dbReference>
<dbReference type="FunFam" id="3.30.565.10:FF:000014">
    <property type="entry name" value="Mismatch repair endonuclease pms1, putative"/>
    <property type="match status" value="1"/>
</dbReference>
<comment type="similarity">
    <text evidence="1">Belongs to the DNA mismatch repair MutL/HexB family.</text>
</comment>
<dbReference type="InterPro" id="IPR037198">
    <property type="entry name" value="MutL_C_sf"/>
</dbReference>
<dbReference type="GO" id="GO:0016887">
    <property type="term" value="F:ATP hydrolysis activity"/>
    <property type="evidence" value="ECO:0007669"/>
    <property type="project" value="InterPro"/>
</dbReference>
<evidence type="ECO:0000256" key="1">
    <source>
        <dbReference type="ARBA" id="ARBA00006082"/>
    </source>
</evidence>
<evidence type="ECO:0000259" key="3">
    <source>
        <dbReference type="SMART" id="SM01340"/>
    </source>
</evidence>
<dbReference type="InterPro" id="IPR002099">
    <property type="entry name" value="MutL/Mlh/PMS"/>
</dbReference>
<dbReference type="InterPro" id="IPR020568">
    <property type="entry name" value="Ribosomal_Su5_D2-typ_SF"/>
</dbReference>
<dbReference type="Pfam" id="PF01119">
    <property type="entry name" value="DNA_mis_repair"/>
    <property type="match status" value="1"/>
</dbReference>
<dbReference type="SUPFAM" id="SSF55874">
    <property type="entry name" value="ATPase domain of HSP90 chaperone/DNA topoisomerase II/histidine kinase"/>
    <property type="match status" value="1"/>
</dbReference>
<feature type="non-terminal residue" evidence="4">
    <location>
        <position position="665"/>
    </location>
</feature>
<dbReference type="InterPro" id="IPR014790">
    <property type="entry name" value="MutL_C"/>
</dbReference>
<dbReference type="InterPro" id="IPR038973">
    <property type="entry name" value="MutL/Mlh/Pms-like"/>
</dbReference>
<dbReference type="PANTHER" id="PTHR10073:SF52">
    <property type="entry name" value="MISMATCH REPAIR ENDONUCLEASE PMS2"/>
    <property type="match status" value="1"/>
</dbReference>
<dbReference type="InterPro" id="IPR014762">
    <property type="entry name" value="DNA_mismatch_repair_CS"/>
</dbReference>
<dbReference type="PANTHER" id="PTHR10073">
    <property type="entry name" value="DNA MISMATCH REPAIR PROTEIN MLH, PMS, MUTL"/>
    <property type="match status" value="1"/>
</dbReference>
<keyword evidence="5" id="KW-1185">Reference proteome</keyword>
<dbReference type="GO" id="GO:0032389">
    <property type="term" value="C:MutLalpha complex"/>
    <property type="evidence" value="ECO:0007669"/>
    <property type="project" value="TreeGrafter"/>
</dbReference>
<dbReference type="GO" id="GO:0140664">
    <property type="term" value="F:ATP-dependent DNA damage sensor activity"/>
    <property type="evidence" value="ECO:0007669"/>
    <property type="project" value="InterPro"/>
</dbReference>
<name>A0A9N9GKB6_9GLOM</name>
<feature type="non-terminal residue" evidence="4">
    <location>
        <position position="1"/>
    </location>
</feature>
<dbReference type="GO" id="GO:0006298">
    <property type="term" value="P:mismatch repair"/>
    <property type="evidence" value="ECO:0007669"/>
    <property type="project" value="InterPro"/>
</dbReference>
<protein>
    <submittedName>
        <fullName evidence="4">7767_t:CDS:1</fullName>
    </submittedName>
</protein>
<sequence>MSTVKAIDVSSIHRICSGQVILDLATAVKELVENSLDAEAKSIVEIRFKEYGIQSVEVIDDGTGIHPTDYESLALKHHTSKLSSFEDLMDISSFGFRGEALSSLCALSKITVSTCTQEEIPTGVKLEYDSHGRLIKRSPTARERGTSIILRGLFESVPVRHREFKKNIKREFGKALVLLQAYGVICENVRIICTNQLNNSAKTKVLATSGNGNIAKAINELYKSFNTFQYPFIVMDFRLAKFLYDVNVSPDKRTIFIHNENKIVETLKEELNGVLEPFRSTFVNSGTEFIQLSIKENVLCFENSKEENSSQNKLAQNKSGTSLMQGNDDMVSIINNIQSNENTKNEFESTKNSIKSTCKSSNIEEVMKIKADIEYESYASFDFQSEENEVHVMKKPKITMEKSEIAGSPRKQLTQYLSSNAKEKSNVMKDIIKPIDAYLINDQKESVKVSTPISCEEEQCIKISLNENKVDIEQDEKMNMVVDYSTSTVLMTEKDGLDEDIIMAENNNFDSSPVSHNSEAIVIDNDYERKNIEIPFDIRRYEYIDMNRQEFQKGNDCDMRLSNSGIDTQDNEVAVSELNRVISKNDFGLMEIVGQFNLGFIIAKLGNDLFIIDQHASDEKYNFETLQLHTKIQSQRLISPRRLELTVAEELVAIENLEILQANGF</sequence>
<dbReference type="NCBIfam" id="TIGR00585">
    <property type="entry name" value="mutl"/>
    <property type="match status" value="1"/>
</dbReference>
<dbReference type="SUPFAM" id="SSF54211">
    <property type="entry name" value="Ribosomal protein S5 domain 2-like"/>
    <property type="match status" value="1"/>
</dbReference>
<dbReference type="Pfam" id="PF13589">
    <property type="entry name" value="HATPase_c_3"/>
    <property type="match status" value="1"/>
</dbReference>
<keyword evidence="2" id="KW-0227">DNA damage</keyword>
<dbReference type="Proteomes" id="UP000789570">
    <property type="component" value="Unassembled WGS sequence"/>
</dbReference>
<evidence type="ECO:0000313" key="5">
    <source>
        <dbReference type="Proteomes" id="UP000789570"/>
    </source>
</evidence>
<gene>
    <name evidence="4" type="ORF">FCALED_LOCUS9251</name>
</gene>
<dbReference type="SMART" id="SM01340">
    <property type="entry name" value="DNA_mis_repair"/>
    <property type="match status" value="1"/>
</dbReference>
<feature type="domain" description="DNA mismatch repair protein S5" evidence="3">
    <location>
        <begin position="150"/>
        <end position="276"/>
    </location>
</feature>
<dbReference type="Gene3D" id="3.30.1370.100">
    <property type="entry name" value="MutL, C-terminal domain, regulatory subdomain"/>
    <property type="match status" value="1"/>
</dbReference>
<dbReference type="SUPFAM" id="SSF118116">
    <property type="entry name" value="DNA mismatch repair protein MutL"/>
    <property type="match status" value="1"/>
</dbReference>
<dbReference type="Gene3D" id="3.30.1540.20">
    <property type="entry name" value="MutL, C-terminal domain, dimerisation subdomain"/>
    <property type="match status" value="1"/>
</dbReference>
<accession>A0A9N9GKB6</accession>
<dbReference type="InterPro" id="IPR042121">
    <property type="entry name" value="MutL_C_regsub"/>
</dbReference>
<reference evidence="4" key="1">
    <citation type="submission" date="2021-06" db="EMBL/GenBank/DDBJ databases">
        <authorList>
            <person name="Kallberg Y."/>
            <person name="Tangrot J."/>
            <person name="Rosling A."/>
        </authorList>
    </citation>
    <scope>NUCLEOTIDE SEQUENCE</scope>
    <source>
        <strain evidence="4">UK204</strain>
    </source>
</reference>
<evidence type="ECO:0000313" key="4">
    <source>
        <dbReference type="EMBL" id="CAG8614777.1"/>
    </source>
</evidence>
<dbReference type="AlphaFoldDB" id="A0A9N9GKB6"/>
<comment type="caution">
    <text evidence="4">The sequence shown here is derived from an EMBL/GenBank/DDBJ whole genome shotgun (WGS) entry which is preliminary data.</text>
</comment>
<dbReference type="InterPro" id="IPR042120">
    <property type="entry name" value="MutL_C_dimsub"/>
</dbReference>
<organism evidence="4 5">
    <name type="scientific">Funneliformis caledonium</name>
    <dbReference type="NCBI Taxonomy" id="1117310"/>
    <lineage>
        <taxon>Eukaryota</taxon>
        <taxon>Fungi</taxon>
        <taxon>Fungi incertae sedis</taxon>
        <taxon>Mucoromycota</taxon>
        <taxon>Glomeromycotina</taxon>
        <taxon>Glomeromycetes</taxon>
        <taxon>Glomerales</taxon>
        <taxon>Glomeraceae</taxon>
        <taxon>Funneliformis</taxon>
    </lineage>
</organism>
<dbReference type="OrthoDB" id="10263226at2759"/>
<dbReference type="InterPro" id="IPR014721">
    <property type="entry name" value="Ribsml_uS5_D2-typ_fold_subgr"/>
</dbReference>
<evidence type="ECO:0000256" key="2">
    <source>
        <dbReference type="ARBA" id="ARBA00022763"/>
    </source>
</evidence>
<proteinExistence type="inferred from homology"/>
<dbReference type="InterPro" id="IPR013507">
    <property type="entry name" value="DNA_mismatch_S5_2-like"/>
</dbReference>
<dbReference type="EMBL" id="CAJVPQ010002989">
    <property type="protein sequence ID" value="CAG8614777.1"/>
    <property type="molecule type" value="Genomic_DNA"/>
</dbReference>
<dbReference type="CDD" id="cd16926">
    <property type="entry name" value="HATPase_MutL-MLH-PMS-like"/>
    <property type="match status" value="1"/>
</dbReference>
<dbReference type="Gene3D" id="3.30.565.10">
    <property type="entry name" value="Histidine kinase-like ATPase, C-terminal domain"/>
    <property type="match status" value="1"/>
</dbReference>
<dbReference type="GO" id="GO:0005524">
    <property type="term" value="F:ATP binding"/>
    <property type="evidence" value="ECO:0007669"/>
    <property type="project" value="InterPro"/>
</dbReference>
<dbReference type="Pfam" id="PF08676">
    <property type="entry name" value="MutL_C"/>
    <property type="match status" value="1"/>
</dbReference>
<dbReference type="GO" id="GO:0030983">
    <property type="term" value="F:mismatched DNA binding"/>
    <property type="evidence" value="ECO:0007669"/>
    <property type="project" value="InterPro"/>
</dbReference>
<dbReference type="Gene3D" id="3.30.230.10">
    <property type="match status" value="1"/>
</dbReference>
<dbReference type="PROSITE" id="PS00058">
    <property type="entry name" value="DNA_MISMATCH_REPAIR_1"/>
    <property type="match status" value="1"/>
</dbReference>